<evidence type="ECO:0000256" key="7">
    <source>
        <dbReference type="ARBA" id="ARBA00023326"/>
    </source>
</evidence>
<comment type="catalytic activity">
    <reaction evidence="1">
        <text>Endohydrolysis of (1-&gt;4)-beta-D-glucosidic linkages in cellulose, lichenin and cereal beta-D-glucans.</text>
        <dbReference type="EC" id="3.2.1.4"/>
    </reaction>
</comment>
<feature type="active site" description="Nucleophile" evidence="8">
    <location>
        <position position="135"/>
    </location>
</feature>
<dbReference type="RefSeq" id="WP_052832039.1">
    <property type="nucleotide sequence ID" value="NZ_BJYZ01000011.1"/>
</dbReference>
<name>A0A512DPS7_9PROT</name>
<evidence type="ECO:0000256" key="9">
    <source>
        <dbReference type="RuleBase" id="RU361167"/>
    </source>
</evidence>
<dbReference type="EC" id="3.2.1.-" evidence="9"/>
<keyword evidence="5" id="KW-0136">Cellulose degradation</keyword>
<keyword evidence="3 10" id="KW-0732">Signal</keyword>
<dbReference type="InterPro" id="IPR002037">
    <property type="entry name" value="Glyco_hydro_8"/>
</dbReference>
<keyword evidence="6 9" id="KW-0326">Glycosidase</keyword>
<dbReference type="Pfam" id="PF01270">
    <property type="entry name" value="Glyco_hydro_8"/>
    <property type="match status" value="1"/>
</dbReference>
<keyword evidence="7 9" id="KW-0624">Polysaccharide degradation</keyword>
<proteinExistence type="inferred from homology"/>
<evidence type="ECO:0000256" key="8">
    <source>
        <dbReference type="PROSITE-ProRule" id="PRU10058"/>
    </source>
</evidence>
<evidence type="ECO:0000256" key="3">
    <source>
        <dbReference type="ARBA" id="ARBA00022729"/>
    </source>
</evidence>
<dbReference type="PROSITE" id="PS51318">
    <property type="entry name" value="TAT"/>
    <property type="match status" value="1"/>
</dbReference>
<evidence type="ECO:0000256" key="4">
    <source>
        <dbReference type="ARBA" id="ARBA00022801"/>
    </source>
</evidence>
<feature type="chain" id="PRO_5022202588" description="Glucanase" evidence="10">
    <location>
        <begin position="33"/>
        <end position="366"/>
    </location>
</feature>
<evidence type="ECO:0000256" key="2">
    <source>
        <dbReference type="ARBA" id="ARBA00009209"/>
    </source>
</evidence>
<dbReference type="InterPro" id="IPR008928">
    <property type="entry name" value="6-hairpin_glycosidase_sf"/>
</dbReference>
<organism evidence="11 12">
    <name type="scientific">Skermanella aerolata</name>
    <dbReference type="NCBI Taxonomy" id="393310"/>
    <lineage>
        <taxon>Bacteria</taxon>
        <taxon>Pseudomonadati</taxon>
        <taxon>Pseudomonadota</taxon>
        <taxon>Alphaproteobacteria</taxon>
        <taxon>Rhodospirillales</taxon>
        <taxon>Azospirillaceae</taxon>
        <taxon>Skermanella</taxon>
    </lineage>
</organism>
<feature type="signal peptide" evidence="10">
    <location>
        <begin position="1"/>
        <end position="32"/>
    </location>
</feature>
<protein>
    <recommendedName>
        <fullName evidence="9">Glucanase</fullName>
        <ecNumber evidence="9">3.2.1.-</ecNumber>
    </recommendedName>
</protein>
<dbReference type="SUPFAM" id="SSF48208">
    <property type="entry name" value="Six-hairpin glycosidases"/>
    <property type="match status" value="1"/>
</dbReference>
<dbReference type="EMBL" id="BJYZ01000011">
    <property type="protein sequence ID" value="GEO38485.1"/>
    <property type="molecule type" value="Genomic_DNA"/>
</dbReference>
<dbReference type="InterPro" id="IPR006311">
    <property type="entry name" value="TAT_signal"/>
</dbReference>
<comment type="similarity">
    <text evidence="2 9">Belongs to the glycosyl hydrolase 8 (cellulase D) family.</text>
</comment>
<keyword evidence="4 9" id="KW-0378">Hydrolase</keyword>
<dbReference type="PRINTS" id="PR00735">
    <property type="entry name" value="GLHYDRLASE8"/>
</dbReference>
<dbReference type="PROSITE" id="PS00812">
    <property type="entry name" value="GLYCOSYL_HYDROL_F8"/>
    <property type="match status" value="1"/>
</dbReference>
<dbReference type="Gene3D" id="1.50.10.10">
    <property type="match status" value="1"/>
</dbReference>
<comment type="caution">
    <text evidence="11">The sequence shown here is derived from an EMBL/GenBank/DDBJ whole genome shotgun (WGS) entry which is preliminary data.</text>
</comment>
<dbReference type="InterPro" id="IPR012341">
    <property type="entry name" value="6hp_glycosidase-like_sf"/>
</dbReference>
<dbReference type="OrthoDB" id="9766708at2"/>
<sequence length="366" mass="39916">MIDRRAFLKAGVLSAGAAATMANLPFSQVAHAGGGNPAGPFPLPPEDWQWFRQTFVTLEGRVVDTGNGGISHSEGQGYGMLLAAAAGARADFNRIWQWTHANLMVRQDGLVAWKWVPEGTDKAVGKVTDQNNATDGDILIAWALLRAGKRWNDRSFLTAATAMATAVRSNMIRRVEDHSILLPGHVGFERPNGLVANLSYWVFPALLAFQDWEQHRDWSDLVSGGLALLAHSRFSRWQLPADWVLVDPGMKVGMAEGFPPRFGFDAIRVPLYLTWAGYKDPWYLDPYVSLVQAQKERPGLAATVDLTTGEPSAMGASPGAMAVYGLVSRAMKSAYRAPPTENNSSEDYYSASLRLLSKVAAQENGL</sequence>
<dbReference type="InterPro" id="IPR019834">
    <property type="entry name" value="Glyco_hydro_8_CS"/>
</dbReference>
<keyword evidence="7 9" id="KW-0119">Carbohydrate metabolism</keyword>
<accession>A0A512DPS7</accession>
<evidence type="ECO:0000256" key="1">
    <source>
        <dbReference type="ARBA" id="ARBA00000966"/>
    </source>
</evidence>
<dbReference type="InterPro" id="IPR019546">
    <property type="entry name" value="TAT_signal_bac_arc"/>
</dbReference>
<evidence type="ECO:0000256" key="6">
    <source>
        <dbReference type="ARBA" id="ARBA00023295"/>
    </source>
</evidence>
<evidence type="ECO:0000256" key="10">
    <source>
        <dbReference type="SAM" id="SignalP"/>
    </source>
</evidence>
<dbReference type="Proteomes" id="UP000321523">
    <property type="component" value="Unassembled WGS sequence"/>
</dbReference>
<evidence type="ECO:0000313" key="11">
    <source>
        <dbReference type="EMBL" id="GEO38485.1"/>
    </source>
</evidence>
<dbReference type="GO" id="GO:0008810">
    <property type="term" value="F:cellulase activity"/>
    <property type="evidence" value="ECO:0007669"/>
    <property type="project" value="UniProtKB-EC"/>
</dbReference>
<dbReference type="NCBIfam" id="TIGR01409">
    <property type="entry name" value="TAT_signal_seq"/>
    <property type="match status" value="1"/>
</dbReference>
<keyword evidence="12" id="KW-1185">Reference proteome</keyword>
<dbReference type="AlphaFoldDB" id="A0A512DPS7"/>
<gene>
    <name evidence="11" type="ORF">SAE02_26330</name>
</gene>
<evidence type="ECO:0000313" key="12">
    <source>
        <dbReference type="Proteomes" id="UP000321523"/>
    </source>
</evidence>
<dbReference type="GO" id="GO:0030245">
    <property type="term" value="P:cellulose catabolic process"/>
    <property type="evidence" value="ECO:0007669"/>
    <property type="project" value="UniProtKB-KW"/>
</dbReference>
<evidence type="ECO:0000256" key="5">
    <source>
        <dbReference type="ARBA" id="ARBA00023001"/>
    </source>
</evidence>
<reference evidence="11 12" key="1">
    <citation type="submission" date="2019-07" db="EMBL/GenBank/DDBJ databases">
        <title>Whole genome shotgun sequence of Skermanella aerolata NBRC 106429.</title>
        <authorList>
            <person name="Hosoyama A."/>
            <person name="Uohara A."/>
            <person name="Ohji S."/>
            <person name="Ichikawa N."/>
        </authorList>
    </citation>
    <scope>NUCLEOTIDE SEQUENCE [LARGE SCALE GENOMIC DNA]</scope>
    <source>
        <strain evidence="11 12">NBRC 106429</strain>
    </source>
</reference>